<evidence type="ECO:0000313" key="1">
    <source>
        <dbReference type="EMBL" id="KAK8115417.1"/>
    </source>
</evidence>
<protein>
    <submittedName>
        <fullName evidence="1">Uncharacterized protein</fullName>
    </submittedName>
</protein>
<dbReference type="EMBL" id="JAQQWP010000006">
    <property type="protein sequence ID" value="KAK8115417.1"/>
    <property type="molecule type" value="Genomic_DNA"/>
</dbReference>
<name>A0AAW0QYG4_9PEZI</name>
<proteinExistence type="predicted"/>
<organism evidence="1 2">
    <name type="scientific">Apiospora kogelbergensis</name>
    <dbReference type="NCBI Taxonomy" id="1337665"/>
    <lineage>
        <taxon>Eukaryota</taxon>
        <taxon>Fungi</taxon>
        <taxon>Dikarya</taxon>
        <taxon>Ascomycota</taxon>
        <taxon>Pezizomycotina</taxon>
        <taxon>Sordariomycetes</taxon>
        <taxon>Xylariomycetidae</taxon>
        <taxon>Amphisphaeriales</taxon>
        <taxon>Apiosporaceae</taxon>
        <taxon>Apiospora</taxon>
    </lineage>
</organism>
<comment type="caution">
    <text evidence="1">The sequence shown here is derived from an EMBL/GenBank/DDBJ whole genome shotgun (WGS) entry which is preliminary data.</text>
</comment>
<reference evidence="1 2" key="1">
    <citation type="submission" date="2023-01" db="EMBL/GenBank/DDBJ databases">
        <title>Analysis of 21 Apiospora genomes using comparative genomics revels a genus with tremendous synthesis potential of carbohydrate active enzymes and secondary metabolites.</title>
        <authorList>
            <person name="Sorensen T."/>
        </authorList>
    </citation>
    <scope>NUCLEOTIDE SEQUENCE [LARGE SCALE GENOMIC DNA]</scope>
    <source>
        <strain evidence="1 2">CBS 117206</strain>
    </source>
</reference>
<sequence length="145" mass="15910">MTDEEKNVVGDEPRKSVNGWDALDEHIDTLKDKYKRDGGHGNAYEYKFSRTTGTAQSNDGFIADKLAPLILAAPVYADESGCAADGFHHETIRTQAQSHIDAEQPSADASPVPREIIAFMRSSFGRIRATRDAPEITGRPANHRA</sequence>
<dbReference type="Proteomes" id="UP001392437">
    <property type="component" value="Unassembled WGS sequence"/>
</dbReference>
<keyword evidence="2" id="KW-1185">Reference proteome</keyword>
<dbReference type="AlphaFoldDB" id="A0AAW0QYG4"/>
<accession>A0AAW0QYG4</accession>
<gene>
    <name evidence="1" type="ORF">PG999_007486</name>
</gene>
<evidence type="ECO:0000313" key="2">
    <source>
        <dbReference type="Proteomes" id="UP001392437"/>
    </source>
</evidence>